<feature type="region of interest" description="Disordered" evidence="8">
    <location>
        <begin position="1661"/>
        <end position="1683"/>
    </location>
</feature>
<dbReference type="InterPro" id="IPR008967">
    <property type="entry name" value="p53-like_TF_DNA-bd_sf"/>
</dbReference>
<protein>
    <recommendedName>
        <fullName evidence="13">MAX gene-associated protein</fullName>
    </recommendedName>
</protein>
<feature type="compositionally biased region" description="Polar residues" evidence="8">
    <location>
        <begin position="2074"/>
        <end position="2087"/>
    </location>
</feature>
<keyword evidence="5" id="KW-0804">Transcription</keyword>
<feature type="region of interest" description="Disordered" evidence="8">
    <location>
        <begin position="1954"/>
        <end position="2003"/>
    </location>
</feature>
<feature type="region of interest" description="Disordered" evidence="8">
    <location>
        <begin position="1128"/>
        <end position="1162"/>
    </location>
</feature>
<feature type="region of interest" description="Disordered" evidence="8">
    <location>
        <begin position="443"/>
        <end position="510"/>
    </location>
</feature>
<evidence type="ECO:0000256" key="7">
    <source>
        <dbReference type="PROSITE-ProRule" id="PRU00201"/>
    </source>
</evidence>
<feature type="compositionally biased region" description="Polar residues" evidence="8">
    <location>
        <begin position="387"/>
        <end position="399"/>
    </location>
</feature>
<feature type="region of interest" description="Disordered" evidence="8">
    <location>
        <begin position="2019"/>
        <end position="2106"/>
    </location>
</feature>
<feature type="domain" description="T-box" evidence="9">
    <location>
        <begin position="159"/>
        <end position="346"/>
    </location>
</feature>
<feature type="compositionally biased region" description="Polar residues" evidence="8">
    <location>
        <begin position="1766"/>
        <end position="1775"/>
    </location>
</feature>
<feature type="region of interest" description="Disordered" evidence="8">
    <location>
        <begin position="809"/>
        <end position="832"/>
    </location>
</feature>
<evidence type="ECO:0000256" key="6">
    <source>
        <dbReference type="ARBA" id="ARBA00023242"/>
    </source>
</evidence>
<dbReference type="Proteomes" id="UP001469553">
    <property type="component" value="Unassembled WGS sequence"/>
</dbReference>
<name>A0ABV0ZVH1_9TELE</name>
<comment type="caution">
    <text evidence="11">The sequence shown here is derived from an EMBL/GenBank/DDBJ whole genome shotgun (WGS) entry which is preliminary data.</text>
</comment>
<dbReference type="Pfam" id="PF00907">
    <property type="entry name" value="T-box"/>
    <property type="match status" value="1"/>
</dbReference>
<dbReference type="EMBL" id="JAHRIP010075385">
    <property type="protein sequence ID" value="MEQ2309934.1"/>
    <property type="molecule type" value="Genomic_DNA"/>
</dbReference>
<feature type="compositionally biased region" description="Low complexity" evidence="8">
    <location>
        <begin position="1313"/>
        <end position="1323"/>
    </location>
</feature>
<feature type="region of interest" description="Disordered" evidence="8">
    <location>
        <begin position="374"/>
        <end position="399"/>
    </location>
</feature>
<evidence type="ECO:0000259" key="10">
    <source>
        <dbReference type="PROSITE" id="PS50888"/>
    </source>
</evidence>
<accession>A0ABV0ZVH1</accession>
<reference evidence="11 12" key="1">
    <citation type="submission" date="2021-06" db="EMBL/GenBank/DDBJ databases">
        <authorList>
            <person name="Palmer J.M."/>
        </authorList>
    </citation>
    <scope>NUCLEOTIDE SEQUENCE [LARGE SCALE GENOMIC DNA]</scope>
    <source>
        <strain evidence="11 12">AS_MEX2019</strain>
        <tissue evidence="11">Muscle</tissue>
    </source>
</reference>
<dbReference type="SUPFAM" id="SSF49417">
    <property type="entry name" value="p53-like transcription factors"/>
    <property type="match status" value="1"/>
</dbReference>
<keyword evidence="12" id="KW-1185">Reference proteome</keyword>
<evidence type="ECO:0000256" key="2">
    <source>
        <dbReference type="ARBA" id="ARBA00022473"/>
    </source>
</evidence>
<feature type="compositionally biased region" description="Low complexity" evidence="8">
    <location>
        <begin position="1853"/>
        <end position="1881"/>
    </location>
</feature>
<evidence type="ECO:0008006" key="13">
    <source>
        <dbReference type="Google" id="ProtNLM"/>
    </source>
</evidence>
<dbReference type="PANTHER" id="PTHR11267">
    <property type="entry name" value="T-BOX PROTEIN-RELATED"/>
    <property type="match status" value="1"/>
</dbReference>
<dbReference type="PRINTS" id="PR00937">
    <property type="entry name" value="TBOX"/>
</dbReference>
<dbReference type="InterPro" id="IPR046360">
    <property type="entry name" value="T-box_DNA-bd"/>
</dbReference>
<dbReference type="Pfam" id="PF16059">
    <property type="entry name" value="MGA_dom"/>
    <property type="match status" value="1"/>
</dbReference>
<evidence type="ECO:0000256" key="1">
    <source>
        <dbReference type="ARBA" id="ARBA00004123"/>
    </source>
</evidence>
<dbReference type="InterPro" id="IPR018186">
    <property type="entry name" value="TF_T-box_CS"/>
</dbReference>
<feature type="region of interest" description="Disordered" evidence="8">
    <location>
        <begin position="1709"/>
        <end position="1775"/>
    </location>
</feature>
<feature type="compositionally biased region" description="Polar residues" evidence="8">
    <location>
        <begin position="812"/>
        <end position="828"/>
    </location>
</feature>
<feature type="compositionally biased region" description="Low complexity" evidence="8">
    <location>
        <begin position="461"/>
        <end position="482"/>
    </location>
</feature>
<evidence type="ECO:0000256" key="3">
    <source>
        <dbReference type="ARBA" id="ARBA00023015"/>
    </source>
</evidence>
<dbReference type="InterPro" id="IPR011598">
    <property type="entry name" value="bHLH_dom"/>
</dbReference>
<dbReference type="InterPro" id="IPR032060">
    <property type="entry name" value="MGA_dom"/>
</dbReference>
<keyword evidence="4 7" id="KW-0238">DNA-binding</keyword>
<feature type="region of interest" description="Disordered" evidence="8">
    <location>
        <begin position="1424"/>
        <end position="1453"/>
    </location>
</feature>
<evidence type="ECO:0000256" key="4">
    <source>
        <dbReference type="ARBA" id="ARBA00023125"/>
    </source>
</evidence>
<dbReference type="InterPro" id="IPR001699">
    <property type="entry name" value="TF_T-box"/>
</dbReference>
<keyword evidence="6 7" id="KW-0539">Nucleus</keyword>
<keyword evidence="3" id="KW-0805">Transcription regulation</keyword>
<feature type="compositionally biased region" description="Basic and acidic residues" evidence="8">
    <location>
        <begin position="1978"/>
        <end position="2003"/>
    </location>
</feature>
<feature type="region of interest" description="Disordered" evidence="8">
    <location>
        <begin position="1847"/>
        <end position="1909"/>
    </location>
</feature>
<dbReference type="Gene3D" id="4.10.280.10">
    <property type="entry name" value="Helix-loop-helix DNA-binding domain"/>
    <property type="match status" value="1"/>
</dbReference>
<feature type="compositionally biased region" description="Basic residues" evidence="8">
    <location>
        <begin position="2032"/>
        <end position="2044"/>
    </location>
</feature>
<dbReference type="CDD" id="cd20195">
    <property type="entry name" value="T-box_MGA-like"/>
    <property type="match status" value="1"/>
</dbReference>
<dbReference type="InterPro" id="IPR036960">
    <property type="entry name" value="T-box_sf"/>
</dbReference>
<feature type="compositionally biased region" description="Polar residues" evidence="8">
    <location>
        <begin position="1279"/>
        <end position="1312"/>
    </location>
</feature>
<keyword evidence="2" id="KW-0217">Developmental protein</keyword>
<comment type="caution">
    <text evidence="7">Lacks conserved residue(s) required for the propagation of feature annotation.</text>
</comment>
<evidence type="ECO:0000256" key="8">
    <source>
        <dbReference type="SAM" id="MobiDB-lite"/>
    </source>
</evidence>
<evidence type="ECO:0000256" key="5">
    <source>
        <dbReference type="ARBA" id="ARBA00023163"/>
    </source>
</evidence>
<feature type="region of interest" description="Disordered" evidence="8">
    <location>
        <begin position="71"/>
        <end position="94"/>
    </location>
</feature>
<dbReference type="PROSITE" id="PS50888">
    <property type="entry name" value="BHLH"/>
    <property type="match status" value="1"/>
</dbReference>
<feature type="compositionally biased region" description="Basic residues" evidence="8">
    <location>
        <begin position="483"/>
        <end position="497"/>
    </location>
</feature>
<dbReference type="PROSITE" id="PS01283">
    <property type="entry name" value="TBOX_1"/>
    <property type="match status" value="1"/>
</dbReference>
<evidence type="ECO:0000313" key="11">
    <source>
        <dbReference type="EMBL" id="MEQ2309934.1"/>
    </source>
</evidence>
<feature type="region of interest" description="Disordered" evidence="8">
    <location>
        <begin position="1270"/>
        <end position="1323"/>
    </location>
</feature>
<proteinExistence type="predicted"/>
<organism evidence="11 12">
    <name type="scientific">Ameca splendens</name>
    <dbReference type="NCBI Taxonomy" id="208324"/>
    <lineage>
        <taxon>Eukaryota</taxon>
        <taxon>Metazoa</taxon>
        <taxon>Chordata</taxon>
        <taxon>Craniata</taxon>
        <taxon>Vertebrata</taxon>
        <taxon>Euteleostomi</taxon>
        <taxon>Actinopterygii</taxon>
        <taxon>Neopterygii</taxon>
        <taxon>Teleostei</taxon>
        <taxon>Neoteleostei</taxon>
        <taxon>Acanthomorphata</taxon>
        <taxon>Ovalentaria</taxon>
        <taxon>Atherinomorphae</taxon>
        <taxon>Cyprinodontiformes</taxon>
        <taxon>Goodeidae</taxon>
        <taxon>Ameca</taxon>
    </lineage>
</organism>
<dbReference type="InterPro" id="IPR036638">
    <property type="entry name" value="HLH_DNA-bd_sf"/>
</dbReference>
<evidence type="ECO:0000259" key="9">
    <source>
        <dbReference type="PROSITE" id="PS50252"/>
    </source>
</evidence>
<dbReference type="PROSITE" id="PS50252">
    <property type="entry name" value="TBOX_3"/>
    <property type="match status" value="1"/>
</dbReference>
<gene>
    <name evidence="11" type="ORF">AMECASPLE_003686</name>
</gene>
<dbReference type="SUPFAM" id="SSF47459">
    <property type="entry name" value="HLH, helix-loop-helix DNA-binding domain"/>
    <property type="match status" value="1"/>
</dbReference>
<dbReference type="SMART" id="SM00425">
    <property type="entry name" value="TBOX"/>
    <property type="match status" value="1"/>
</dbReference>
<feature type="domain" description="BHLH" evidence="10">
    <location>
        <begin position="1538"/>
        <end position="1587"/>
    </location>
</feature>
<evidence type="ECO:0000313" key="12">
    <source>
        <dbReference type="Proteomes" id="UP001469553"/>
    </source>
</evidence>
<dbReference type="PANTHER" id="PTHR11267:SF104">
    <property type="entry name" value="T-BOX TRANSCRIPTION FACTOR TBX1"/>
    <property type="match status" value="1"/>
</dbReference>
<feature type="compositionally biased region" description="Polar residues" evidence="8">
    <location>
        <begin position="1424"/>
        <end position="1437"/>
    </location>
</feature>
<sequence>MSALNSELTATEVTHALEEEEGNFPYVLLTDPPSSVPTSHPSRLTTERPNFTTDTIMESQAISMARNECTSTLSSPVEGSPAKPPVTPSSILEETFGHSPATSQMAPASDSLKGPGTSLISISDSPPWVSTLPSSTFGCPDSGKDFPTVLTFKGVIVTLENNSIWKQFCECGTEMILTKQGRRMFPYCRYRVSGLDPDRMYSLVLSIVPSGQYRYRWNTSKWEAHGPAEHQSQGLIRAFPHHYSPCLGSEWMSCLVSFYKLKLTNYFQDQEGHMILHSMHRYIPRLHIIPVLDGEAPTPDKPVVMGPESITFTFPQTEFMAVTTYQNFRITQLKINHNPFAKGFREDGNNPRLNRILPLPVKTETQTEVLKLAEPSEQQEEVMDLSAKSQGPSAPSTNAQETRLVLKPIMSIPSSNGDTYVPCIRGKHSLGEIVLGQNQPCVESKKEDSAIVTPKANSFLRIPPKSRSNNSSSSTATPGTSSRFRKRRRRSIKRRWTMHNGRSWKAAAASPKVAHSPSLTVAMQPELDEIEGLLFVSFTSKEALEVHVRDKLANTSSSVPPVTLTGLMETKKLEDFCGVSMEENPETAEEKTAQLESLLLDDLSILKHRQVIHPVLQEVGLKLSSLDPSTPVDLKYLGVCLPLPPSSLHDQSSAPAISPADEELPFISRTGKTSDVTKIKGWRNKFTRSQETSASSSEGLQKNLSAFCSNMLDEYLESEAQQISERAAAFSSNPEDAVAYQLPAKSSSYVKTLDSVLKHRNAAFRVSAGANRPCPLSRKTIPYSAPEAPSQASYTDLEGAAGSSYADYPQRLPTSQSGTYHRPGQSQGPAHKAAGFTKIQLRLMQMENTAFYQGLSRTHLTPERLSTALSVIMSKETMPHEIPFRHNTVGPQCGQEFCRLGCVCHSLEQLKTTPDHCRRPECMFTCSCLKSRMDTEQSPQPHFGSHAGKLWNRSVYDEDLEPLYMSKSAPSVAPPKIREEDKDPVYKYLESKMTCARVREYNSLPPPVVTLGTALFHQKDKPTPQNIVKVVTKQDNIAEVTDQKPVEMPSQDTKAIKVKKQIQIQSMCQWRMDRKMVLEGLCERMNQNRLHLLFYIGPYCISPVTRVILKTPSVTVITYRMQISKPEKMSNCKEESDEGEEKCDGKRFDGNTEEEVAGDPGNRYGAIPFQSGAIPAGRLRARKKPPGCKAYGLIQVNDKCYNHAALLLGNMGSLHPASRLAAHVTGRLPAHKMPRMQQSTNATTSPELLHVKATSTFIPLVMDQKAALQPKADLPKPDSLSNSSRNTVQGSQKFQTGSPSGQPFVPIQQNIHSSSTSSPVSLTVSPSLKSPSFLAKSGTYSFRICPPSTQADGGQRPAGVALPGGFTLIQLPKPGAEGAREIAKPLDATGNTSAENKDTISNLSHLAREWVGFDTFSKVKTLLSSNLPEPDSSSGQPSEEKMLSGRNSEEDDLLQTENQQGLYFDMSSEELSSDFSDYDECEEEDEMVDIETVEVKQEAISKMRKDALVRLQQSRDSADYCGKMEELNEPNAEYKEMKARRNHSAVEKLRRCEQRVLFDRLQSLLKLDYRSSRLHVLALAVKEIESLGKTFRYLKSEKERLLQAQSVFLKKLSMLAGKSESLIESKLKEIFERQKQRERNMKWKPFFSHLLQSKAALLQATAPPSDLHPSSPPQHDLSPTGQANLSETARNNLQMLLSLLHPLKRLEKAPDQPIGNKSMQGSQPKVVPDHVVTAPSAPQMEVHQREPGALGQPPSKLDENQKEPVNPSQSAMPSSLTNNLQLLDNLASKVTAATSESSGAKKTTIVVPSRPFALPLIRSKTGRLILPSSLKPLGKGYYTLMVMEPKKGDGDEASSSSNAEPSSVKPSKSSEKTTSSSEQPSVPKSRCAMMDKTAPSESDPKSSGVASPLSDLSFLNKSIVVPLLDTHATEEDQEETAPVLIRTSTTHLCLKPVGQVPLPSAKPEQDSSPLFVPSKSHQSPDTKKTEVEPTKMSDGNVRRLHELKQSDITVEEIKVRVQDTPGVVREAAHKPTSVKRGRGRPPKKKAVEGRSSAVKRPRSPDSNDYTPIKFSMASLKSPNSPTSQGEGFTSRPLTRASLGKDFPSAKKRSWIDIEKELEPDLEFV</sequence>
<comment type="subcellular location">
    <subcellularLocation>
        <location evidence="1 7">Nucleus</location>
    </subcellularLocation>
</comment>
<dbReference type="Gene3D" id="2.60.40.820">
    <property type="entry name" value="Transcription factor, T-box"/>
    <property type="match status" value="1"/>
</dbReference>